<evidence type="ECO:0000256" key="5">
    <source>
        <dbReference type="ARBA" id="ARBA00022989"/>
    </source>
</evidence>
<evidence type="ECO:0000256" key="3">
    <source>
        <dbReference type="ARBA" id="ARBA00022448"/>
    </source>
</evidence>
<proteinExistence type="inferred from homology"/>
<accession>A0A381NEM5</accession>
<dbReference type="GO" id="GO:0016651">
    <property type="term" value="F:oxidoreductase activity, acting on NAD(P)H"/>
    <property type="evidence" value="ECO:0007669"/>
    <property type="project" value="InterPro"/>
</dbReference>
<keyword evidence="3" id="KW-0813">Transport</keyword>
<keyword evidence="6 7" id="KW-0472">Membrane</keyword>
<evidence type="ECO:0000256" key="1">
    <source>
        <dbReference type="ARBA" id="ARBA00004141"/>
    </source>
</evidence>
<dbReference type="PANTHER" id="PTHR11434:SF16">
    <property type="entry name" value="NADH-UBIQUINONE OXIDOREDUCTASE CHAIN 4L"/>
    <property type="match status" value="1"/>
</dbReference>
<dbReference type="InterPro" id="IPR001133">
    <property type="entry name" value="NADH_UbQ_OxRdtase_chain4L/K"/>
</dbReference>
<evidence type="ECO:0000256" key="7">
    <source>
        <dbReference type="SAM" id="Phobius"/>
    </source>
</evidence>
<evidence type="ECO:0000313" key="8">
    <source>
        <dbReference type="EMBL" id="SUZ53025.1"/>
    </source>
</evidence>
<dbReference type="GO" id="GO:0042773">
    <property type="term" value="P:ATP synthesis coupled electron transport"/>
    <property type="evidence" value="ECO:0007669"/>
    <property type="project" value="InterPro"/>
</dbReference>
<name>A0A381NEM5_9ZZZZ</name>
<evidence type="ECO:0000256" key="4">
    <source>
        <dbReference type="ARBA" id="ARBA00022692"/>
    </source>
</evidence>
<keyword evidence="4 7" id="KW-0812">Transmembrane</keyword>
<protein>
    <submittedName>
        <fullName evidence="8">Uncharacterized protein</fullName>
    </submittedName>
</protein>
<dbReference type="NCBIfam" id="NF004319">
    <property type="entry name" value="PRK05715.1-1"/>
    <property type="match status" value="1"/>
</dbReference>
<comment type="similarity">
    <text evidence="2">Belongs to the complex I subunit 4L family.</text>
</comment>
<reference evidence="8" key="1">
    <citation type="submission" date="2018-05" db="EMBL/GenBank/DDBJ databases">
        <authorList>
            <person name="Lanie J.A."/>
            <person name="Ng W.-L."/>
            <person name="Kazmierczak K.M."/>
            <person name="Andrzejewski T.M."/>
            <person name="Davidsen T.M."/>
            <person name="Wayne K.J."/>
            <person name="Tettelin H."/>
            <person name="Glass J.I."/>
            <person name="Rusch D."/>
            <person name="Podicherti R."/>
            <person name="Tsui H.-C.T."/>
            <person name="Winkler M.E."/>
        </authorList>
    </citation>
    <scope>NUCLEOTIDE SEQUENCE</scope>
</reference>
<dbReference type="GO" id="GO:0030964">
    <property type="term" value="C:NADH dehydrogenase complex"/>
    <property type="evidence" value="ECO:0007669"/>
    <property type="project" value="TreeGrafter"/>
</dbReference>
<dbReference type="HAMAP" id="MF_01456">
    <property type="entry name" value="NDH1_NuoK"/>
    <property type="match status" value="1"/>
</dbReference>
<evidence type="ECO:0000256" key="6">
    <source>
        <dbReference type="ARBA" id="ARBA00023136"/>
    </source>
</evidence>
<comment type="subcellular location">
    <subcellularLocation>
        <location evidence="1">Membrane</location>
        <topology evidence="1">Multi-pass membrane protein</topology>
    </subcellularLocation>
</comment>
<organism evidence="8">
    <name type="scientific">marine metagenome</name>
    <dbReference type="NCBI Taxonomy" id="408172"/>
    <lineage>
        <taxon>unclassified sequences</taxon>
        <taxon>metagenomes</taxon>
        <taxon>ecological metagenomes</taxon>
    </lineage>
</organism>
<feature type="transmembrane region" description="Helical" evidence="7">
    <location>
        <begin position="36"/>
        <end position="55"/>
    </location>
</feature>
<evidence type="ECO:0000256" key="2">
    <source>
        <dbReference type="ARBA" id="ARBA00010519"/>
    </source>
</evidence>
<feature type="transmembrane region" description="Helical" evidence="7">
    <location>
        <begin position="12"/>
        <end position="29"/>
    </location>
</feature>
<dbReference type="AlphaFoldDB" id="A0A381NEM5"/>
<dbReference type="NCBIfam" id="NF004320">
    <property type="entry name" value="PRK05715.1-2"/>
    <property type="match status" value="1"/>
</dbReference>
<keyword evidence="5 7" id="KW-1133">Transmembrane helix</keyword>
<dbReference type="Pfam" id="PF00420">
    <property type="entry name" value="Oxidored_q2"/>
    <property type="match status" value="1"/>
</dbReference>
<dbReference type="PANTHER" id="PTHR11434">
    <property type="entry name" value="NADH-UBIQUINONE OXIDOREDUCTASE SUBUNIT ND4L"/>
    <property type="match status" value="1"/>
</dbReference>
<dbReference type="EMBL" id="UINC01000310">
    <property type="protein sequence ID" value="SUZ53025.1"/>
    <property type="molecule type" value="Genomic_DNA"/>
</dbReference>
<feature type="transmembrane region" description="Helical" evidence="7">
    <location>
        <begin position="67"/>
        <end position="87"/>
    </location>
</feature>
<sequence>MDLLMESIPIEHGLILASILFTLGLIGVLTRRNIVFVLMSLEIMLNASGLAFIVASARWEHAEGQVMFLMILTLAAAEVAVGLGLIIQMYRRFQTVDINVLSEMKG</sequence>
<dbReference type="FunFam" id="1.10.287.3510:FF:000001">
    <property type="entry name" value="NADH-quinone oxidoreductase subunit K"/>
    <property type="match status" value="1"/>
</dbReference>
<dbReference type="Gene3D" id="1.10.287.3510">
    <property type="match status" value="1"/>
</dbReference>
<dbReference type="InterPro" id="IPR039428">
    <property type="entry name" value="NUOK/Mnh_C1-like"/>
</dbReference>
<gene>
    <name evidence="8" type="ORF">METZ01_LOCUS5879</name>
</gene>